<feature type="binding site" evidence="5">
    <location>
        <position position="328"/>
    </location>
    <ligand>
        <name>substrate</name>
    </ligand>
</feature>
<dbReference type="SUPFAM" id="SSF53720">
    <property type="entry name" value="ALDH-like"/>
    <property type="match status" value="1"/>
</dbReference>
<feature type="binding site" evidence="5">
    <location>
        <position position="259"/>
    </location>
    <ligand>
        <name>Zn(2+)</name>
        <dbReference type="ChEBI" id="CHEBI:29105"/>
    </ligand>
</feature>
<evidence type="ECO:0000256" key="4">
    <source>
        <dbReference type="ARBA" id="ARBA00023002"/>
    </source>
</evidence>
<feature type="binding site" evidence="5">
    <location>
        <position position="361"/>
    </location>
    <ligand>
        <name>Zn(2+)</name>
        <dbReference type="ChEBI" id="CHEBI:29105"/>
    </ligand>
</feature>
<dbReference type="CDD" id="cd06572">
    <property type="entry name" value="Histidinol_dh"/>
    <property type="match status" value="1"/>
</dbReference>
<dbReference type="NCBIfam" id="TIGR00069">
    <property type="entry name" value="hisD"/>
    <property type="match status" value="1"/>
</dbReference>
<feature type="binding site" evidence="5">
    <location>
        <position position="262"/>
    </location>
    <ligand>
        <name>Zn(2+)</name>
        <dbReference type="ChEBI" id="CHEBI:29105"/>
    </ligand>
</feature>
<keyword evidence="5" id="KW-0368">Histidine biosynthesis</keyword>
<dbReference type="Gene3D" id="1.20.5.1300">
    <property type="match status" value="1"/>
</dbReference>
<dbReference type="EMBL" id="NRRL01000065">
    <property type="protein sequence ID" value="MBK1669890.1"/>
    <property type="molecule type" value="Genomic_DNA"/>
</dbReference>
<evidence type="ECO:0000256" key="6">
    <source>
        <dbReference type="PIRNR" id="PIRNR000099"/>
    </source>
</evidence>
<dbReference type="RefSeq" id="WP_200342233.1">
    <property type="nucleotide sequence ID" value="NZ_NRRL01000065.1"/>
</dbReference>
<keyword evidence="2 5" id="KW-0479">Metal-binding</keyword>
<dbReference type="PIRSF" id="PIRSF000099">
    <property type="entry name" value="Histidinol_dh"/>
    <property type="match status" value="1"/>
</dbReference>
<evidence type="ECO:0000313" key="9">
    <source>
        <dbReference type="Proteomes" id="UP001296873"/>
    </source>
</evidence>
<accession>A0ABS1DKL1</accession>
<comment type="caution">
    <text evidence="8">The sequence shown here is derived from an EMBL/GenBank/DDBJ whole genome shotgun (WGS) entry which is preliminary data.</text>
</comment>
<feature type="binding site" evidence="5">
    <location>
        <position position="214"/>
    </location>
    <ligand>
        <name>NAD(+)</name>
        <dbReference type="ChEBI" id="CHEBI:57540"/>
    </ligand>
</feature>
<evidence type="ECO:0000256" key="7">
    <source>
        <dbReference type="RuleBase" id="RU004175"/>
    </source>
</evidence>
<dbReference type="PRINTS" id="PR00083">
    <property type="entry name" value="HOLDHDRGNASE"/>
</dbReference>
<evidence type="ECO:0000256" key="2">
    <source>
        <dbReference type="ARBA" id="ARBA00022723"/>
    </source>
</evidence>
<comment type="catalytic activity">
    <reaction evidence="5">
        <text>L-histidinol + 2 NAD(+) + H2O = L-histidine + 2 NADH + 3 H(+)</text>
        <dbReference type="Rhea" id="RHEA:20641"/>
        <dbReference type="ChEBI" id="CHEBI:15377"/>
        <dbReference type="ChEBI" id="CHEBI:15378"/>
        <dbReference type="ChEBI" id="CHEBI:57540"/>
        <dbReference type="ChEBI" id="CHEBI:57595"/>
        <dbReference type="ChEBI" id="CHEBI:57699"/>
        <dbReference type="ChEBI" id="CHEBI:57945"/>
        <dbReference type="EC" id="1.1.1.23"/>
    </reaction>
</comment>
<feature type="binding site" evidence="5">
    <location>
        <position position="420"/>
    </location>
    <ligand>
        <name>Zn(2+)</name>
        <dbReference type="ChEBI" id="CHEBI:29105"/>
    </ligand>
</feature>
<dbReference type="HAMAP" id="MF_01024">
    <property type="entry name" value="HisD"/>
    <property type="match status" value="1"/>
</dbReference>
<keyword evidence="5" id="KW-0520">NAD</keyword>
<dbReference type="Proteomes" id="UP001296873">
    <property type="component" value="Unassembled WGS sequence"/>
</dbReference>
<dbReference type="InterPro" id="IPR001692">
    <property type="entry name" value="Histidinol_DH_CS"/>
</dbReference>
<feature type="binding site" evidence="5">
    <location>
        <position position="259"/>
    </location>
    <ligand>
        <name>substrate</name>
    </ligand>
</feature>
<reference evidence="8 9" key="1">
    <citation type="journal article" date="2020" name="Microorganisms">
        <title>Osmotic Adaptation and Compatible Solute Biosynthesis of Phototrophic Bacteria as Revealed from Genome Analyses.</title>
        <authorList>
            <person name="Imhoff J.F."/>
            <person name="Rahn T."/>
            <person name="Kunzel S."/>
            <person name="Keller A."/>
            <person name="Neulinger S.C."/>
        </authorList>
    </citation>
    <scope>NUCLEOTIDE SEQUENCE [LARGE SCALE GENOMIC DNA]</scope>
    <source>
        <strain evidence="8 9">DSM 9895</strain>
    </source>
</reference>
<feature type="binding site" evidence="5">
    <location>
        <position position="420"/>
    </location>
    <ligand>
        <name>substrate</name>
    </ligand>
</feature>
<evidence type="ECO:0000256" key="5">
    <source>
        <dbReference type="HAMAP-Rule" id="MF_01024"/>
    </source>
</evidence>
<comment type="cofactor">
    <cofactor evidence="5">
        <name>Zn(2+)</name>
        <dbReference type="ChEBI" id="CHEBI:29105"/>
    </cofactor>
    <text evidence="5">Binds 1 zinc ion per subunit.</text>
</comment>
<sequence length="431" mass="45717">MPHKLDARQGDFARAFADFLDVRREEEADVDRTVQGILADVRARGDAALLDYTAKLDRYATTAQGLKVTPEELDGAVDQCDPDTVAALELARARIAAYHERQKPDDLDYTDADGVRMGHRWTPIDAVGLYVPGGTAAYPSSVLMNAVPAKVAGVERVVMVVPAPDGVLNPLVLAAARIAGIDEVYRIGGAQAVAALAYGTETIQPVDKITGPGNAYVASAKKQVFGTVGIDMIAGPSEVLVVADKDNDPATVAADLLAQSEHDVNAQAILITDDGAFAEAVERAVQNHLQRLPRSEIAGESWRRHGAVIRVDRIADAGRLIDRVAPEHLELQVADPDALLETFRHAGAIFMGKHAPEVLGDYVAGPNHVLPTGRSARFSSGLSVLDFMKRSSLLQSSAAGFARIGPAAVALAEAEGLDAHALSVKLRLDGE</sequence>
<evidence type="ECO:0000313" key="8">
    <source>
        <dbReference type="EMBL" id="MBK1669890.1"/>
    </source>
</evidence>
<feature type="active site" description="Proton acceptor" evidence="5">
    <location>
        <position position="328"/>
    </location>
</feature>
<dbReference type="Gene3D" id="3.40.50.1980">
    <property type="entry name" value="Nitrogenase molybdenum iron protein domain"/>
    <property type="match status" value="2"/>
</dbReference>
<feature type="binding site" evidence="5">
    <location>
        <position position="237"/>
    </location>
    <ligand>
        <name>substrate</name>
    </ligand>
</feature>
<evidence type="ECO:0000256" key="3">
    <source>
        <dbReference type="ARBA" id="ARBA00022833"/>
    </source>
</evidence>
<keyword evidence="5" id="KW-0028">Amino-acid biosynthesis</keyword>
<dbReference type="EC" id="1.1.1.23" evidence="5"/>
<comment type="pathway">
    <text evidence="5">Amino-acid biosynthesis; L-histidine biosynthesis; L-histidine from 5-phospho-alpha-D-ribose 1-diphosphate: step 9/9.</text>
</comment>
<dbReference type="InterPro" id="IPR012131">
    <property type="entry name" value="Hstdl_DH"/>
</dbReference>
<dbReference type="PROSITE" id="PS00611">
    <property type="entry name" value="HISOL_DEHYDROGENASE"/>
    <property type="match status" value="1"/>
</dbReference>
<proteinExistence type="inferred from homology"/>
<comment type="similarity">
    <text evidence="1 5 6 7">Belongs to the histidinol dehydrogenase family.</text>
</comment>
<feature type="binding site" evidence="5">
    <location>
        <position position="191"/>
    </location>
    <ligand>
        <name>NAD(+)</name>
        <dbReference type="ChEBI" id="CHEBI:57540"/>
    </ligand>
</feature>
<feature type="binding site" evidence="5">
    <location>
        <position position="415"/>
    </location>
    <ligand>
        <name>substrate</name>
    </ligand>
</feature>
<evidence type="ECO:0000256" key="1">
    <source>
        <dbReference type="ARBA" id="ARBA00010178"/>
    </source>
</evidence>
<feature type="active site" description="Proton acceptor" evidence="5">
    <location>
        <position position="327"/>
    </location>
</feature>
<feature type="binding site" evidence="5">
    <location>
        <position position="130"/>
    </location>
    <ligand>
        <name>NAD(+)</name>
        <dbReference type="ChEBI" id="CHEBI:57540"/>
    </ligand>
</feature>
<keyword evidence="9" id="KW-1185">Reference proteome</keyword>
<protein>
    <recommendedName>
        <fullName evidence="5">Histidinol dehydrogenase</fullName>
        <shortName evidence="5">HDH</shortName>
        <ecNumber evidence="5">1.1.1.23</ecNumber>
    </recommendedName>
</protein>
<name>A0ABS1DKL1_9PROT</name>
<keyword evidence="4 5" id="KW-0560">Oxidoreductase</keyword>
<dbReference type="Pfam" id="PF00815">
    <property type="entry name" value="Histidinol_dh"/>
    <property type="match status" value="1"/>
</dbReference>
<dbReference type="InterPro" id="IPR016161">
    <property type="entry name" value="Ald_DH/histidinol_DH"/>
</dbReference>
<feature type="binding site" evidence="5">
    <location>
        <position position="262"/>
    </location>
    <ligand>
        <name>substrate</name>
    </ligand>
</feature>
<feature type="binding site" evidence="5">
    <location>
        <position position="361"/>
    </location>
    <ligand>
        <name>substrate</name>
    </ligand>
</feature>
<comment type="function">
    <text evidence="5">Catalyzes the sequential NAD-dependent oxidations of L-histidinol to L-histidinaldehyde and then to L-histidine.</text>
</comment>
<dbReference type="PANTHER" id="PTHR21256">
    <property type="entry name" value="HISTIDINOL DEHYDROGENASE HDH"/>
    <property type="match status" value="1"/>
</dbReference>
<organism evidence="8 9">
    <name type="scientific">Rhodovibrio sodomensis</name>
    <dbReference type="NCBI Taxonomy" id="1088"/>
    <lineage>
        <taxon>Bacteria</taxon>
        <taxon>Pseudomonadati</taxon>
        <taxon>Pseudomonadota</taxon>
        <taxon>Alphaproteobacteria</taxon>
        <taxon>Rhodospirillales</taxon>
        <taxon>Rhodovibrionaceae</taxon>
        <taxon>Rhodovibrio</taxon>
    </lineage>
</organism>
<gene>
    <name evidence="5 8" type="primary">hisD</name>
    <name evidence="8" type="ORF">CKO28_17785</name>
</gene>
<keyword evidence="3 5" id="KW-0862">Zinc</keyword>
<dbReference type="InterPro" id="IPR022695">
    <property type="entry name" value="Histidinol_DH_monofunct"/>
</dbReference>
<dbReference type="PANTHER" id="PTHR21256:SF2">
    <property type="entry name" value="HISTIDINE BIOSYNTHESIS TRIFUNCTIONAL PROTEIN"/>
    <property type="match status" value="1"/>
</dbReference>